<dbReference type="Proteomes" id="UP000074356">
    <property type="component" value="Unassembled WGS sequence"/>
</dbReference>
<evidence type="ECO:0008006" key="5">
    <source>
        <dbReference type="Google" id="ProtNLM"/>
    </source>
</evidence>
<dbReference type="AlphaFoldDB" id="A0A116N793"/>
<sequence length="127" mass="14547">MDYKERIRALRYFKSAVSSGSTRDGVSGLSVAVPDWTGNAQSKFENYIDTVKKDSQKISKRKAEFLSKIDAIIARVQAQFDSELQANSLYLYITYDEDPVENRIKKYRTIKNLSIDKSVKRALLSRV</sequence>
<accession>A0A116N793</accession>
<evidence type="ECO:0000313" key="2">
    <source>
        <dbReference type="EMBL" id="CYV91195.1"/>
    </source>
</evidence>
<organism evidence="1 3">
    <name type="scientific">Streptococcus suis</name>
    <dbReference type="NCBI Taxonomy" id="1307"/>
    <lineage>
        <taxon>Bacteria</taxon>
        <taxon>Bacillati</taxon>
        <taxon>Bacillota</taxon>
        <taxon>Bacilli</taxon>
        <taxon>Lactobacillales</taxon>
        <taxon>Streptococcaceae</taxon>
        <taxon>Streptococcus</taxon>
    </lineage>
</organism>
<protein>
    <recommendedName>
        <fullName evidence="5">Phage protein</fullName>
    </recommendedName>
</protein>
<reference evidence="3 4" key="1">
    <citation type="submission" date="2016-02" db="EMBL/GenBank/DDBJ databases">
        <authorList>
            <consortium name="Pathogen Informatics"/>
        </authorList>
    </citation>
    <scope>NUCLEOTIDE SEQUENCE [LARGE SCALE GENOMIC DNA]</scope>
    <source>
        <strain evidence="2 4">LSS78</strain>
        <strain evidence="1 3">LSS95</strain>
    </source>
</reference>
<evidence type="ECO:0000313" key="1">
    <source>
        <dbReference type="EMBL" id="CYV81729.1"/>
    </source>
</evidence>
<dbReference type="Proteomes" id="UP000069831">
    <property type="component" value="Unassembled WGS sequence"/>
</dbReference>
<dbReference type="EMBL" id="FIIR01000008">
    <property type="protein sequence ID" value="CYV81729.1"/>
    <property type="molecule type" value="Genomic_DNA"/>
</dbReference>
<evidence type="ECO:0000313" key="3">
    <source>
        <dbReference type="Proteomes" id="UP000069831"/>
    </source>
</evidence>
<gene>
    <name evidence="2" type="ORF">ERS132440_02117</name>
    <name evidence="1" type="ORF">ERS132457_00997</name>
</gene>
<evidence type="ECO:0000313" key="4">
    <source>
        <dbReference type="Proteomes" id="UP000074356"/>
    </source>
</evidence>
<dbReference type="RefSeq" id="WP_024400083.1">
    <property type="nucleotide sequence ID" value="NZ_CEEK01000134.1"/>
</dbReference>
<dbReference type="EMBL" id="FIIB01000033">
    <property type="protein sequence ID" value="CYV91195.1"/>
    <property type="molecule type" value="Genomic_DNA"/>
</dbReference>
<proteinExistence type="predicted"/>
<name>A0A116N793_STRSU</name>